<dbReference type="InterPro" id="IPR050093">
    <property type="entry name" value="ABC_SmlMolc_Importer"/>
</dbReference>
<dbReference type="KEGG" id="aamy:GFC30_737"/>
<dbReference type="GO" id="GO:0005524">
    <property type="term" value="F:ATP binding"/>
    <property type="evidence" value="ECO:0007669"/>
    <property type="project" value="UniProtKB-KW"/>
</dbReference>
<keyword evidence="1 7" id="KW-0813">Transport</keyword>
<keyword evidence="3 7" id="KW-0547">Nucleotide-binding</keyword>
<evidence type="ECO:0000259" key="8">
    <source>
        <dbReference type="PROSITE" id="PS50893"/>
    </source>
</evidence>
<protein>
    <recommendedName>
        <fullName evidence="7">Spermidine/putrescine import ATP-binding protein PotA</fullName>
        <ecNumber evidence="7">7.6.2.11</ecNumber>
    </recommendedName>
</protein>
<dbReference type="SMART" id="SM00382">
    <property type="entry name" value="AAA"/>
    <property type="match status" value="1"/>
</dbReference>
<evidence type="ECO:0000256" key="3">
    <source>
        <dbReference type="ARBA" id="ARBA00022741"/>
    </source>
</evidence>
<dbReference type="Pfam" id="PF08402">
    <property type="entry name" value="TOBE_2"/>
    <property type="match status" value="1"/>
</dbReference>
<dbReference type="InterPro" id="IPR017879">
    <property type="entry name" value="PotA_ATP-bd"/>
</dbReference>
<evidence type="ECO:0000256" key="5">
    <source>
        <dbReference type="ARBA" id="ARBA00022967"/>
    </source>
</evidence>
<dbReference type="Proteomes" id="UP000076865">
    <property type="component" value="Chromosome"/>
</dbReference>
<dbReference type="InterPro" id="IPR027417">
    <property type="entry name" value="P-loop_NTPase"/>
</dbReference>
<dbReference type="InterPro" id="IPR017871">
    <property type="entry name" value="ABC_transporter-like_CS"/>
</dbReference>
<dbReference type="FunFam" id="3.40.50.300:FF:000133">
    <property type="entry name" value="Spermidine/putrescine import ATP-binding protein PotA"/>
    <property type="match status" value="1"/>
</dbReference>
<keyword evidence="9" id="KW-0378">Hydrolase</keyword>
<dbReference type="Gene3D" id="2.40.50.100">
    <property type="match status" value="1"/>
</dbReference>
<comment type="subunit">
    <text evidence="7">The complex is composed of two ATP-binding proteins (PotA), two transmembrane proteins (PotB and PotC) and a solute-binding protein (PotD).</text>
</comment>
<dbReference type="AlphaFoldDB" id="A0A161HXV3"/>
<name>A0A161HXV3_9BACL</name>
<dbReference type="PANTHER" id="PTHR42781">
    <property type="entry name" value="SPERMIDINE/PUTRESCINE IMPORT ATP-BINDING PROTEIN POTA"/>
    <property type="match status" value="1"/>
</dbReference>
<dbReference type="GO" id="GO:0043190">
    <property type="term" value="C:ATP-binding cassette (ABC) transporter complex"/>
    <property type="evidence" value="ECO:0007669"/>
    <property type="project" value="InterPro"/>
</dbReference>
<organism evidence="9 10">
    <name type="scientific">Anoxybacteroides amylolyticum</name>
    <dbReference type="NCBI Taxonomy" id="294699"/>
    <lineage>
        <taxon>Bacteria</taxon>
        <taxon>Bacillati</taxon>
        <taxon>Bacillota</taxon>
        <taxon>Bacilli</taxon>
        <taxon>Bacillales</taxon>
        <taxon>Anoxybacillaceae</taxon>
        <taxon>Anoxybacteroides</taxon>
    </lineage>
</organism>
<dbReference type="PANTHER" id="PTHR42781:SF4">
    <property type="entry name" value="SPERMIDINE_PUTRESCINE IMPORT ATP-BINDING PROTEIN POTA"/>
    <property type="match status" value="1"/>
</dbReference>
<keyword evidence="2 7" id="KW-1003">Cell membrane</keyword>
<dbReference type="NCBIfam" id="TIGR01187">
    <property type="entry name" value="potA"/>
    <property type="match status" value="1"/>
</dbReference>
<dbReference type="OrthoDB" id="9790614at2"/>
<keyword evidence="4 7" id="KW-0067">ATP-binding</keyword>
<accession>A0A161HXV3</accession>
<comment type="similarity">
    <text evidence="7">Belongs to the ABC transporter superfamily. Spermidine/putrescine importer (TC 3.A.1.11.1) family.</text>
</comment>
<dbReference type="Gene3D" id="3.40.50.300">
    <property type="entry name" value="P-loop containing nucleotide triphosphate hydrolases"/>
    <property type="match status" value="1"/>
</dbReference>
<keyword evidence="10" id="KW-1185">Reference proteome</keyword>
<dbReference type="Pfam" id="PF00005">
    <property type="entry name" value="ABC_tran"/>
    <property type="match status" value="1"/>
</dbReference>
<dbReference type="SUPFAM" id="SSF52540">
    <property type="entry name" value="P-loop containing nucleoside triphosphate hydrolases"/>
    <property type="match status" value="1"/>
</dbReference>
<evidence type="ECO:0000256" key="1">
    <source>
        <dbReference type="ARBA" id="ARBA00022448"/>
    </source>
</evidence>
<keyword evidence="5 7" id="KW-1278">Translocase</keyword>
<evidence type="ECO:0000256" key="2">
    <source>
        <dbReference type="ARBA" id="ARBA00022475"/>
    </source>
</evidence>
<feature type="domain" description="ABC transporter" evidence="8">
    <location>
        <begin position="7"/>
        <end position="237"/>
    </location>
</feature>
<dbReference type="InterPro" id="IPR003439">
    <property type="entry name" value="ABC_transporter-like_ATP-bd"/>
</dbReference>
<evidence type="ECO:0000313" key="9">
    <source>
        <dbReference type="EMBL" id="ANB59558.1"/>
    </source>
</evidence>
<dbReference type="InterPro" id="IPR003593">
    <property type="entry name" value="AAA+_ATPase"/>
</dbReference>
<evidence type="ECO:0000313" key="10">
    <source>
        <dbReference type="Proteomes" id="UP000076865"/>
    </source>
</evidence>
<proteinExistence type="inferred from homology"/>
<sequence>MKQDAIIRFEGVTKQYDGLVVLDDVSFEMEKGKFYTLLGPSGCGKTTILRLIAGFTEPTEGTIYFHGQPVNHVPANKRQVNTVFQDYALFPHLDVFENVAFGLRVKKMKETDIREKVAEALQFVNLKGYENRRIQEMSGGQRQRVAIARAIVNEPEVLLLDEPLSALDLKLRTEMQYELRELQRRLGITFIFVTHDQEEALAMSDQIFILHKGKIQQSGTPKDIYDEPVNRFVADFIGESNILPGRMVQDFLVEFAGKRFECVDGGFQPNEQVDVVIRPEDLEITAPERGKLRVQVDSQLFRGVHYEICGYDENGNEWLVHSTKKAEVGEEIGLYFEAEAIHVMRVKDDGDEK</sequence>
<dbReference type="GO" id="GO:0016887">
    <property type="term" value="F:ATP hydrolysis activity"/>
    <property type="evidence" value="ECO:0007669"/>
    <property type="project" value="InterPro"/>
</dbReference>
<gene>
    <name evidence="7" type="primary">potA</name>
    <name evidence="9" type="ORF">GFC30_737</name>
</gene>
<evidence type="ECO:0000256" key="7">
    <source>
        <dbReference type="RuleBase" id="RU364083"/>
    </source>
</evidence>
<dbReference type="InterPro" id="IPR008995">
    <property type="entry name" value="Mo/tungstate-bd_C_term_dom"/>
</dbReference>
<dbReference type="CDD" id="cd03300">
    <property type="entry name" value="ABC_PotA_N"/>
    <property type="match status" value="1"/>
</dbReference>
<dbReference type="GO" id="GO:0015594">
    <property type="term" value="F:ABC-type putrescine transporter activity"/>
    <property type="evidence" value="ECO:0007669"/>
    <property type="project" value="InterPro"/>
</dbReference>
<reference evidence="9 10" key="1">
    <citation type="journal article" date="2006" name="Syst. Appl. Microbiol.">
        <title>Anoxybacillus amylolyticus sp. nov., a thermophilic amylase producing bacterium isolated from Mount Rittmann (Antarctica).</title>
        <authorList>
            <person name="Poli A."/>
            <person name="Esposito E."/>
            <person name="Lama L."/>
            <person name="Orlando P."/>
            <person name="Nicolaus G."/>
            <person name="de Appolonia F."/>
            <person name="Gambacorta A."/>
            <person name="Nicolaus B."/>
        </authorList>
    </citation>
    <scope>NUCLEOTIDE SEQUENCE [LARGE SCALE GENOMIC DNA]</scope>
    <source>
        <strain evidence="9 10">DSM 15939</strain>
    </source>
</reference>
<dbReference type="EMBL" id="CP015438">
    <property type="protein sequence ID" value="ANB59558.1"/>
    <property type="molecule type" value="Genomic_DNA"/>
</dbReference>
<dbReference type="PROSITE" id="PS50893">
    <property type="entry name" value="ABC_TRANSPORTER_2"/>
    <property type="match status" value="1"/>
</dbReference>
<evidence type="ECO:0000256" key="4">
    <source>
        <dbReference type="ARBA" id="ARBA00022840"/>
    </source>
</evidence>
<dbReference type="SUPFAM" id="SSF50331">
    <property type="entry name" value="MOP-like"/>
    <property type="match status" value="1"/>
</dbReference>
<dbReference type="RefSeq" id="WP_066322951.1">
    <property type="nucleotide sequence ID" value="NZ_CP015438.1"/>
</dbReference>
<comment type="function">
    <text evidence="7">Part of the ABC transporter complex PotABCD involved in spermidine/putrescine import. Responsible for energy coupling to the transport system.</text>
</comment>
<comment type="catalytic activity">
    <reaction evidence="7">
        <text>ATP + H2O + polyamine-[polyamine-binding protein]Side 1 = ADP + phosphate + polyamineSide 2 + [polyamine-binding protein]Side 1.</text>
        <dbReference type="EC" id="7.6.2.11"/>
    </reaction>
</comment>
<dbReference type="InterPro" id="IPR013611">
    <property type="entry name" value="Transp-assoc_OB_typ2"/>
</dbReference>
<dbReference type="PATRIC" id="fig|294699.3.peg.737"/>
<keyword evidence="6 7" id="KW-0472">Membrane</keyword>
<dbReference type="InterPro" id="IPR005893">
    <property type="entry name" value="PotA-like"/>
</dbReference>
<dbReference type="PROSITE" id="PS00211">
    <property type="entry name" value="ABC_TRANSPORTER_1"/>
    <property type="match status" value="1"/>
</dbReference>
<dbReference type="EC" id="7.6.2.11" evidence="7"/>
<evidence type="ECO:0000256" key="6">
    <source>
        <dbReference type="ARBA" id="ARBA00023136"/>
    </source>
</evidence>